<evidence type="ECO:0000313" key="2">
    <source>
        <dbReference type="EMBL" id="CAK9077732.1"/>
    </source>
</evidence>
<gene>
    <name evidence="2" type="ORF">CCMP2556_LOCUS38312</name>
</gene>
<comment type="caution">
    <text evidence="2">The sequence shown here is derived from an EMBL/GenBank/DDBJ whole genome shotgun (WGS) entry which is preliminary data.</text>
</comment>
<organism evidence="2 3">
    <name type="scientific">Durusdinium trenchii</name>
    <dbReference type="NCBI Taxonomy" id="1381693"/>
    <lineage>
        <taxon>Eukaryota</taxon>
        <taxon>Sar</taxon>
        <taxon>Alveolata</taxon>
        <taxon>Dinophyceae</taxon>
        <taxon>Suessiales</taxon>
        <taxon>Symbiodiniaceae</taxon>
        <taxon>Durusdinium</taxon>
    </lineage>
</organism>
<feature type="region of interest" description="Disordered" evidence="1">
    <location>
        <begin position="193"/>
        <end position="214"/>
    </location>
</feature>
<keyword evidence="3" id="KW-1185">Reference proteome</keyword>
<feature type="region of interest" description="Disordered" evidence="1">
    <location>
        <begin position="93"/>
        <end position="141"/>
    </location>
</feature>
<protein>
    <submittedName>
        <fullName evidence="2">Uncharacterized protein</fullName>
    </submittedName>
</protein>
<sequence length="214" mass="23874">MRREMREGHFDESGFYVLNKVGWMHTNPRWPFNENTQRSASAPFVRAQDEEKKVTDAWLDTVDQAERTATFKAAEKQNKASNAAANRLNAMAKNLGPDSEGEEDEDDKDDKDEKDEEEEKEKAKEAAKEEEEPEEDKEAEERNIINMLEELIVFLQPLETPAMALGRIRRGGTPKAPSDQLKTRARLRQARAGARAGGAGSQAQAGTGTGGWGL</sequence>
<feature type="compositionally biased region" description="Acidic residues" evidence="1">
    <location>
        <begin position="128"/>
        <end position="138"/>
    </location>
</feature>
<name>A0ABP0PR47_9DINO</name>
<proteinExistence type="predicted"/>
<evidence type="ECO:0000256" key="1">
    <source>
        <dbReference type="SAM" id="MobiDB-lite"/>
    </source>
</evidence>
<evidence type="ECO:0000313" key="3">
    <source>
        <dbReference type="Proteomes" id="UP001642484"/>
    </source>
</evidence>
<accession>A0ABP0PR47</accession>
<reference evidence="2 3" key="1">
    <citation type="submission" date="2024-02" db="EMBL/GenBank/DDBJ databases">
        <authorList>
            <person name="Chen Y."/>
            <person name="Shah S."/>
            <person name="Dougan E. K."/>
            <person name="Thang M."/>
            <person name="Chan C."/>
        </authorList>
    </citation>
    <scope>NUCLEOTIDE SEQUENCE [LARGE SCALE GENOMIC DNA]</scope>
</reference>
<feature type="compositionally biased region" description="Acidic residues" evidence="1">
    <location>
        <begin position="99"/>
        <end position="119"/>
    </location>
</feature>
<dbReference type="Proteomes" id="UP001642484">
    <property type="component" value="Unassembled WGS sequence"/>
</dbReference>
<dbReference type="EMBL" id="CAXAMN010023461">
    <property type="protein sequence ID" value="CAK9077732.1"/>
    <property type="molecule type" value="Genomic_DNA"/>
</dbReference>